<feature type="region of interest" description="Disordered" evidence="1">
    <location>
        <begin position="1"/>
        <end position="20"/>
    </location>
</feature>
<dbReference type="InterPro" id="IPR018764">
    <property type="entry name" value="RskA_C"/>
</dbReference>
<evidence type="ECO:0000259" key="2">
    <source>
        <dbReference type="Pfam" id="PF10099"/>
    </source>
</evidence>
<organism evidence="3 4">
    <name type="scientific">Salinicola acroporae</name>
    <dbReference type="NCBI Taxonomy" id="1541440"/>
    <lineage>
        <taxon>Bacteria</taxon>
        <taxon>Pseudomonadati</taxon>
        <taxon>Pseudomonadota</taxon>
        <taxon>Gammaproteobacteria</taxon>
        <taxon>Oceanospirillales</taxon>
        <taxon>Halomonadaceae</taxon>
        <taxon>Salinicola</taxon>
    </lineage>
</organism>
<reference evidence="3" key="1">
    <citation type="journal article" date="2015" name="Antonie Van Leeuwenhoek">
        <title>Comparative 16S rRNA signatures and multilocus sequence analysis for the genus Salinicola and description of Salinicola acroporae sp. nov., isolated from coral Acropora digitifera.</title>
        <authorList>
            <person name="Lepcha R.T."/>
            <person name="Poddar A."/>
            <person name="Schumann P."/>
            <person name="Das S.K."/>
        </authorList>
    </citation>
    <scope>NUCLEOTIDE SEQUENCE</scope>
    <source>
        <strain evidence="3">S4-41</strain>
    </source>
</reference>
<dbReference type="Pfam" id="PF10099">
    <property type="entry name" value="RskA_C"/>
    <property type="match status" value="1"/>
</dbReference>
<dbReference type="InterPro" id="IPR051474">
    <property type="entry name" value="Anti-sigma-K/W_factor"/>
</dbReference>
<evidence type="ECO:0000313" key="3">
    <source>
        <dbReference type="EMBL" id="MDH4572676.1"/>
    </source>
</evidence>
<proteinExistence type="predicted"/>
<protein>
    <submittedName>
        <fullName evidence="3">RNA polymerase subunit sigma-70</fullName>
    </submittedName>
</protein>
<evidence type="ECO:0000256" key="1">
    <source>
        <dbReference type="SAM" id="MobiDB-lite"/>
    </source>
</evidence>
<gene>
    <name evidence="3" type="ORF">CUR86_09550</name>
</gene>
<name>A0ABT6I579_9GAMM</name>
<dbReference type="PANTHER" id="PTHR37461">
    <property type="entry name" value="ANTI-SIGMA-K FACTOR RSKA"/>
    <property type="match status" value="1"/>
</dbReference>
<evidence type="ECO:0000313" key="4">
    <source>
        <dbReference type="Proteomes" id="UP001162135"/>
    </source>
</evidence>
<reference evidence="3" key="2">
    <citation type="submission" date="2017-11" db="EMBL/GenBank/DDBJ databases">
        <authorList>
            <person name="Das S.K."/>
        </authorList>
    </citation>
    <scope>NUCLEOTIDE SEQUENCE</scope>
    <source>
        <strain evidence="3">S4-41</strain>
    </source>
</reference>
<keyword evidence="4" id="KW-1185">Reference proteome</keyword>
<dbReference type="PANTHER" id="PTHR37461:SF1">
    <property type="entry name" value="ANTI-SIGMA-K FACTOR RSKA"/>
    <property type="match status" value="1"/>
</dbReference>
<sequence>MSDHSASPPPLGPEETDDLAGEYVLGTLSAEQRLDVERRLPEDPKLQEAIWAWERRLQPYTAMVEPVTPSNRLWQRITRTLDDRETSRSSAEERATHPGGLLNRLWHDLTLWRGVSLASIIVAIGLAATLALGPGQTPSSRYLVVLMTPQHTQAGWIVQASSPRRISLKPIGTFEIPPGKALEFWTKADDWSGPVSLGLVEPGETRQLSLDDLPPLEDNQLFELTLEDDSGSPLDRPTGPIQFIGRAVEL</sequence>
<comment type="caution">
    <text evidence="3">The sequence shown here is derived from an EMBL/GenBank/DDBJ whole genome shotgun (WGS) entry which is preliminary data.</text>
</comment>
<dbReference type="RefSeq" id="WP_110717213.1">
    <property type="nucleotide sequence ID" value="NZ_PGFS01000001.1"/>
</dbReference>
<accession>A0ABT6I579</accession>
<dbReference type="EMBL" id="PGFS01000001">
    <property type="protein sequence ID" value="MDH4572676.1"/>
    <property type="molecule type" value="Genomic_DNA"/>
</dbReference>
<dbReference type="Proteomes" id="UP001162135">
    <property type="component" value="Unassembled WGS sequence"/>
</dbReference>
<feature type="domain" description="Anti-sigma K factor RskA C-terminal" evidence="2">
    <location>
        <begin position="117"/>
        <end position="241"/>
    </location>
</feature>